<name>A0A212QRH1_9PROT</name>
<evidence type="ECO:0000256" key="1">
    <source>
        <dbReference type="SAM" id="MobiDB-lite"/>
    </source>
</evidence>
<keyword evidence="2" id="KW-1133">Transmembrane helix</keyword>
<feature type="transmembrane region" description="Helical" evidence="2">
    <location>
        <begin position="668"/>
        <end position="690"/>
    </location>
</feature>
<feature type="transmembrane region" description="Helical" evidence="2">
    <location>
        <begin position="6"/>
        <end position="28"/>
    </location>
</feature>
<feature type="transmembrane region" description="Helical" evidence="2">
    <location>
        <begin position="500"/>
        <end position="521"/>
    </location>
</feature>
<feature type="transmembrane region" description="Helical" evidence="2">
    <location>
        <begin position="130"/>
        <end position="149"/>
    </location>
</feature>
<dbReference type="OrthoDB" id="5422830at2"/>
<feature type="transmembrane region" description="Helical" evidence="2">
    <location>
        <begin position="244"/>
        <end position="260"/>
    </location>
</feature>
<feature type="transmembrane region" description="Helical" evidence="2">
    <location>
        <begin position="441"/>
        <end position="464"/>
    </location>
</feature>
<feature type="transmembrane region" description="Helical" evidence="2">
    <location>
        <begin position="831"/>
        <end position="851"/>
    </location>
</feature>
<feature type="transmembrane region" description="Helical" evidence="2">
    <location>
        <begin position="735"/>
        <end position="756"/>
    </location>
</feature>
<feature type="transmembrane region" description="Helical" evidence="2">
    <location>
        <begin position="533"/>
        <end position="551"/>
    </location>
</feature>
<feature type="transmembrane region" description="Helical" evidence="2">
    <location>
        <begin position="476"/>
        <end position="494"/>
    </location>
</feature>
<dbReference type="Pfam" id="PF10101">
    <property type="entry name" value="DUF2339"/>
    <property type="match status" value="2"/>
</dbReference>
<evidence type="ECO:0000313" key="4">
    <source>
        <dbReference type="Proteomes" id="UP000197065"/>
    </source>
</evidence>
<evidence type="ECO:0000313" key="3">
    <source>
        <dbReference type="EMBL" id="SNB62107.1"/>
    </source>
</evidence>
<keyword evidence="4" id="KW-1185">Reference proteome</keyword>
<proteinExistence type="predicted"/>
<dbReference type="Proteomes" id="UP000197065">
    <property type="component" value="Unassembled WGS sequence"/>
</dbReference>
<accession>A0A212QRH1</accession>
<dbReference type="PANTHER" id="PTHR38434">
    <property type="entry name" value="BLL2549 PROTEIN"/>
    <property type="match status" value="1"/>
</dbReference>
<sequence length="900" mass="94849">MFDDITFLIFLALGLLLVGPIFGIVALARASGLRNRLTILEREVAAMRAGGPTPLPEPVLAREAASPPPSETRVAEPPLPSATEEPDSSPPASEPPPSPEPQPEPAPSIEPAPFPPRRKGDLERRLAQHWLVWLGAGTLCLGGIFMAAYAVEAGFLGPLARLVLATLFGFLLIGLALRTRKGELARGALDLVPAALAAGGLVTLFGATVAAHAFYDYLAATLALALMAAVSLAAILLSLLFGPLTAILGCLGAYTAPFLIQSADTSLLGLSLYLAVVAIVMHSLSRWADWRWLAAENAILALGTCLGLFILFYAYEADGQGPLALIPGGLSLAVLAAPLALNRKQGPDAHRLGRPGRLILQAAFLLCIVVLVAAYYSLLPLFCLTLPVLVALLVAWSGRAEAKLATIAAAAALLAAALYQIPPDLLSPDGIEPPIVFEATIWLVPAAGDLAVALTLISAVFALAGYSASRRQGEASLYWAGLAVAVPLLALVIACWRLEGFGPSSLLSLAALALAALALLAAKVTPDDRAARAAWITGGFGALALGAAFILREEWLLVALSALLPILAYVAGRLDVPALRRPAMALTLAILAAAAWILNTNLYGGLGWFWALYGLGVPLALVFTARRLFAAVRIDLLVELLDAAILLLWLLFVTYATRTLIGQPGMELGLAEAGLQVSVWLAGALALLRLKDMAEGRHVLAYAWRIKLTLAAAEFAIVCLYLENPLLTGQPILGWPILNVLALAYLLPALLTAGIARALRRREHHRPAVLAGALAILVGLFWIALEVKRSIGGPELASQWGPDEQLALSLAWLLLSGVLLLIGIWRRDRTIRAGALAVACLAIGKAFLFDLSELEGLYRAASFVGLGLALIGIGWLYGRFVTTLPFAPGKQQDPGSEEQP</sequence>
<reference evidence="3 4" key="1">
    <citation type="submission" date="2017-06" db="EMBL/GenBank/DDBJ databases">
        <authorList>
            <person name="Kim H.J."/>
            <person name="Triplett B.A."/>
        </authorList>
    </citation>
    <scope>NUCLEOTIDE SEQUENCE [LARGE SCALE GENOMIC DNA]</scope>
    <source>
        <strain evidence="3 4">B29T1</strain>
    </source>
</reference>
<dbReference type="EMBL" id="FYEH01000003">
    <property type="protein sequence ID" value="SNB62107.1"/>
    <property type="molecule type" value="Genomic_DNA"/>
</dbReference>
<feature type="region of interest" description="Disordered" evidence="1">
    <location>
        <begin position="50"/>
        <end position="118"/>
    </location>
</feature>
<feature type="transmembrane region" description="Helical" evidence="2">
    <location>
        <begin position="404"/>
        <end position="421"/>
    </location>
</feature>
<feature type="transmembrane region" description="Helical" evidence="2">
    <location>
        <begin position="805"/>
        <end position="824"/>
    </location>
</feature>
<protein>
    <submittedName>
        <fullName evidence="3">Uncharacterized membrane protein</fullName>
    </submittedName>
</protein>
<feature type="transmembrane region" description="Helical" evidence="2">
    <location>
        <begin position="321"/>
        <end position="342"/>
    </location>
</feature>
<feature type="transmembrane region" description="Helical" evidence="2">
    <location>
        <begin position="702"/>
        <end position="723"/>
    </location>
</feature>
<gene>
    <name evidence="3" type="ORF">SAMN07250955_10338</name>
</gene>
<feature type="transmembrane region" description="Helical" evidence="2">
    <location>
        <begin position="354"/>
        <end position="373"/>
    </location>
</feature>
<keyword evidence="2" id="KW-0472">Membrane</keyword>
<dbReference type="InterPro" id="IPR014600">
    <property type="entry name" value="UCP035905_mem"/>
</dbReference>
<dbReference type="InterPro" id="IPR019286">
    <property type="entry name" value="DUF2339_TM"/>
</dbReference>
<feature type="compositionally biased region" description="Pro residues" evidence="1">
    <location>
        <begin position="88"/>
        <end position="115"/>
    </location>
</feature>
<feature type="transmembrane region" description="Helical" evidence="2">
    <location>
        <begin position="636"/>
        <end position="656"/>
    </location>
</feature>
<feature type="transmembrane region" description="Helical" evidence="2">
    <location>
        <begin position="189"/>
        <end position="211"/>
    </location>
</feature>
<feature type="transmembrane region" description="Helical" evidence="2">
    <location>
        <begin position="266"/>
        <end position="285"/>
    </location>
</feature>
<feature type="transmembrane region" description="Helical" evidence="2">
    <location>
        <begin position="557"/>
        <end position="576"/>
    </location>
</feature>
<dbReference type="PANTHER" id="PTHR38434:SF1">
    <property type="entry name" value="BLL2549 PROTEIN"/>
    <property type="match status" value="1"/>
</dbReference>
<feature type="transmembrane region" description="Helical" evidence="2">
    <location>
        <begin position="217"/>
        <end position="237"/>
    </location>
</feature>
<feature type="transmembrane region" description="Helical" evidence="2">
    <location>
        <begin position="297"/>
        <end position="315"/>
    </location>
</feature>
<dbReference type="AlphaFoldDB" id="A0A212QRH1"/>
<dbReference type="PIRSF" id="PIRSF035905">
    <property type="entry name" value="UCP035905_mp"/>
    <property type="match status" value="1"/>
</dbReference>
<evidence type="ECO:0000256" key="2">
    <source>
        <dbReference type="SAM" id="Phobius"/>
    </source>
</evidence>
<organism evidence="3 4">
    <name type="scientific">Arboricoccus pini</name>
    <dbReference type="NCBI Taxonomy" id="1963835"/>
    <lineage>
        <taxon>Bacteria</taxon>
        <taxon>Pseudomonadati</taxon>
        <taxon>Pseudomonadota</taxon>
        <taxon>Alphaproteobacteria</taxon>
        <taxon>Geminicoccales</taxon>
        <taxon>Geminicoccaceae</taxon>
        <taxon>Arboricoccus</taxon>
    </lineage>
</organism>
<feature type="transmembrane region" description="Helical" evidence="2">
    <location>
        <begin position="857"/>
        <end position="877"/>
    </location>
</feature>
<feature type="transmembrane region" description="Helical" evidence="2">
    <location>
        <begin position="768"/>
        <end position="785"/>
    </location>
</feature>
<keyword evidence="2" id="KW-0812">Transmembrane</keyword>
<feature type="transmembrane region" description="Helical" evidence="2">
    <location>
        <begin position="155"/>
        <end position="177"/>
    </location>
</feature>
<feature type="transmembrane region" description="Helical" evidence="2">
    <location>
        <begin position="379"/>
        <end position="397"/>
    </location>
</feature>
<dbReference type="RefSeq" id="WP_088560296.1">
    <property type="nucleotide sequence ID" value="NZ_FYEH01000003.1"/>
</dbReference>
<feature type="transmembrane region" description="Helical" evidence="2">
    <location>
        <begin position="605"/>
        <end position="624"/>
    </location>
</feature>
<feature type="transmembrane region" description="Helical" evidence="2">
    <location>
        <begin position="583"/>
        <end position="599"/>
    </location>
</feature>